<organism evidence="14 15">
    <name type="scientific">Myodes glareolus</name>
    <name type="common">Bank vole</name>
    <name type="synonym">Clethrionomys glareolus</name>
    <dbReference type="NCBI Taxonomy" id="447135"/>
    <lineage>
        <taxon>Eukaryota</taxon>
        <taxon>Metazoa</taxon>
        <taxon>Chordata</taxon>
        <taxon>Craniata</taxon>
        <taxon>Vertebrata</taxon>
        <taxon>Euteleostomi</taxon>
        <taxon>Mammalia</taxon>
        <taxon>Eutheria</taxon>
        <taxon>Euarchontoglires</taxon>
        <taxon>Glires</taxon>
        <taxon>Rodentia</taxon>
        <taxon>Myomorpha</taxon>
        <taxon>Muroidea</taxon>
        <taxon>Cricetidae</taxon>
        <taxon>Arvicolinae</taxon>
        <taxon>Myodes</taxon>
    </lineage>
</organism>
<sequence length="524" mass="58213">MEQPYVLRSGEPSPAHDEDAELIFVGVEHGRHDPELIFVGTSSSSKPANSNILNRVTPGSRLKRKRNCLTTATPPRQLPSGPAAPSSDTVIVLPESPAESRSTDSPIIIDPLSEPDYRSNSPQIVPESSSEGSPLVIISSSKPRPVRAALSAGDLNESSYVSKCHSSEATVINPQRPEIIEIEEEHSSASSTSGTFYTLSPQPSPCSRDVPRPLNHIVNGAPIPVLYVSPANAHPRQEKGPAGVGFSSLARLETLDPRKGSLTLLLSDFYYGQHRGDGQPEQKTHTTFKCPECLKALKNVKFMNHAKHHLELERQGNDGWETHTTCQHCHRQFPSPFQLECHVDRVHTAPDPTTVCRICDLSFETDHVLLQHMKDNHKPGEMPYVCQICNYRSSAFADVETHFRKCHVNTKNLLCPFCLKVFKTAAPYMCHYRGHWERSGHQCSKCRLQFLTFKEKMEHKTRCHQTFKKPQQLEGLPPDTKVVIQVSMEPAQSESVKVASITVSTTDWEPASPGSQGRPSQRSH</sequence>
<dbReference type="GO" id="GO:0000981">
    <property type="term" value="F:DNA-binding transcription factor activity, RNA polymerase II-specific"/>
    <property type="evidence" value="ECO:0007669"/>
    <property type="project" value="TreeGrafter"/>
</dbReference>
<keyword evidence="7" id="KW-0805">Transcription regulation</keyword>
<dbReference type="SUPFAM" id="SSF57667">
    <property type="entry name" value="beta-beta-alpha zinc fingers"/>
    <property type="match status" value="1"/>
</dbReference>
<feature type="compositionally biased region" description="Polar residues" evidence="12">
    <location>
        <begin position="188"/>
        <end position="201"/>
    </location>
</feature>
<dbReference type="PROSITE" id="PS00028">
    <property type="entry name" value="ZINC_FINGER_C2H2_1"/>
    <property type="match status" value="4"/>
</dbReference>
<evidence type="ECO:0000313" key="15">
    <source>
        <dbReference type="Proteomes" id="UP001488838"/>
    </source>
</evidence>
<comment type="caution">
    <text evidence="14">The sequence shown here is derived from an EMBL/GenBank/DDBJ whole genome shotgun (WGS) entry which is preliminary data.</text>
</comment>
<dbReference type="PANTHER" id="PTHR24388:SF56">
    <property type="entry name" value="ZINC FINGER PROTEIN 280B"/>
    <property type="match status" value="1"/>
</dbReference>
<evidence type="ECO:0000256" key="10">
    <source>
        <dbReference type="ARBA" id="ARBA00023242"/>
    </source>
</evidence>
<dbReference type="EMBL" id="JBBHLL010001683">
    <property type="protein sequence ID" value="KAK7795838.1"/>
    <property type="molecule type" value="Genomic_DNA"/>
</dbReference>
<dbReference type="GO" id="GO:0005634">
    <property type="term" value="C:nucleus"/>
    <property type="evidence" value="ECO:0007669"/>
    <property type="project" value="UniProtKB-SubCell"/>
</dbReference>
<dbReference type="InterPro" id="IPR050527">
    <property type="entry name" value="Snail/Krueppel_Znf"/>
</dbReference>
<protein>
    <recommendedName>
        <fullName evidence="13">C2H2-type domain-containing protein</fullName>
    </recommendedName>
</protein>
<feature type="region of interest" description="Disordered" evidence="12">
    <location>
        <begin position="186"/>
        <end position="205"/>
    </location>
</feature>
<dbReference type="GO" id="GO:0008270">
    <property type="term" value="F:zinc ion binding"/>
    <property type="evidence" value="ECO:0007669"/>
    <property type="project" value="UniProtKB-KW"/>
</dbReference>
<dbReference type="GO" id="GO:0000978">
    <property type="term" value="F:RNA polymerase II cis-regulatory region sequence-specific DNA binding"/>
    <property type="evidence" value="ECO:0007669"/>
    <property type="project" value="TreeGrafter"/>
</dbReference>
<evidence type="ECO:0000256" key="3">
    <source>
        <dbReference type="ARBA" id="ARBA00022723"/>
    </source>
</evidence>
<evidence type="ECO:0000256" key="1">
    <source>
        <dbReference type="ARBA" id="ARBA00003729"/>
    </source>
</evidence>
<evidence type="ECO:0000313" key="14">
    <source>
        <dbReference type="EMBL" id="KAK7795838.1"/>
    </source>
</evidence>
<accession>A0AAW0H041</accession>
<dbReference type="AlphaFoldDB" id="A0AAW0H041"/>
<name>A0AAW0H041_MYOGA</name>
<keyword evidence="10" id="KW-0539">Nucleus</keyword>
<evidence type="ECO:0000256" key="12">
    <source>
        <dbReference type="SAM" id="MobiDB-lite"/>
    </source>
</evidence>
<dbReference type="Proteomes" id="UP001488838">
    <property type="component" value="Unassembled WGS sequence"/>
</dbReference>
<keyword evidence="4" id="KW-0677">Repeat</keyword>
<dbReference type="SMART" id="SM00355">
    <property type="entry name" value="ZnF_C2H2"/>
    <property type="match status" value="6"/>
</dbReference>
<keyword evidence="15" id="KW-1185">Reference proteome</keyword>
<gene>
    <name evidence="14" type="ORF">U0070_009314</name>
</gene>
<dbReference type="InterPro" id="IPR025243">
    <property type="entry name" value="DUF4195"/>
</dbReference>
<dbReference type="Pfam" id="PF13836">
    <property type="entry name" value="DUF4195"/>
    <property type="match status" value="1"/>
</dbReference>
<evidence type="ECO:0000256" key="5">
    <source>
        <dbReference type="ARBA" id="ARBA00022771"/>
    </source>
</evidence>
<evidence type="ECO:0000256" key="7">
    <source>
        <dbReference type="ARBA" id="ARBA00023015"/>
    </source>
</evidence>
<evidence type="ECO:0000256" key="9">
    <source>
        <dbReference type="ARBA" id="ARBA00023163"/>
    </source>
</evidence>
<keyword evidence="5 11" id="KW-0863">Zinc-finger</keyword>
<proteinExistence type="predicted"/>
<feature type="compositionally biased region" description="Polar residues" evidence="12">
    <location>
        <begin position="40"/>
        <end position="54"/>
    </location>
</feature>
<keyword evidence="3" id="KW-0479">Metal-binding</keyword>
<comment type="function">
    <text evidence="1">May function as a transcription factor.</text>
</comment>
<keyword evidence="6" id="KW-0862">Zinc</keyword>
<evidence type="ECO:0000259" key="13">
    <source>
        <dbReference type="PROSITE" id="PS50157"/>
    </source>
</evidence>
<dbReference type="InterPro" id="IPR036236">
    <property type="entry name" value="Znf_C2H2_sf"/>
</dbReference>
<evidence type="ECO:0000256" key="2">
    <source>
        <dbReference type="ARBA" id="ARBA00004123"/>
    </source>
</evidence>
<feature type="region of interest" description="Disordered" evidence="12">
    <location>
        <begin position="504"/>
        <end position="524"/>
    </location>
</feature>
<feature type="compositionally biased region" description="Polar residues" evidence="12">
    <location>
        <begin position="118"/>
        <end position="134"/>
    </location>
</feature>
<comment type="subcellular location">
    <subcellularLocation>
        <location evidence="2">Nucleus</location>
    </subcellularLocation>
</comment>
<dbReference type="Gene3D" id="3.30.160.60">
    <property type="entry name" value="Classic Zinc Finger"/>
    <property type="match status" value="1"/>
</dbReference>
<dbReference type="PROSITE" id="PS50157">
    <property type="entry name" value="ZINC_FINGER_C2H2_2"/>
    <property type="match status" value="1"/>
</dbReference>
<reference evidence="14 15" key="1">
    <citation type="journal article" date="2023" name="bioRxiv">
        <title>Conserved and derived expression patterns and positive selection on dental genes reveal complex evolutionary context of ever-growing rodent molars.</title>
        <authorList>
            <person name="Calamari Z.T."/>
            <person name="Song A."/>
            <person name="Cohen E."/>
            <person name="Akter M."/>
            <person name="Roy R.D."/>
            <person name="Hallikas O."/>
            <person name="Christensen M.M."/>
            <person name="Li P."/>
            <person name="Marangoni P."/>
            <person name="Jernvall J."/>
            <person name="Klein O.D."/>
        </authorList>
    </citation>
    <scope>NUCLEOTIDE SEQUENCE [LARGE SCALE GENOMIC DNA]</scope>
    <source>
        <strain evidence="14">V071</strain>
    </source>
</reference>
<evidence type="ECO:0000256" key="8">
    <source>
        <dbReference type="ARBA" id="ARBA00023125"/>
    </source>
</evidence>
<dbReference type="InterPro" id="IPR013087">
    <property type="entry name" value="Znf_C2H2_type"/>
</dbReference>
<dbReference type="FunFam" id="3.30.160.60:FF:000298">
    <property type="entry name" value="zinc finger protein 280D isoform X1"/>
    <property type="match status" value="1"/>
</dbReference>
<evidence type="ECO:0000256" key="11">
    <source>
        <dbReference type="PROSITE-ProRule" id="PRU00042"/>
    </source>
</evidence>
<dbReference type="PANTHER" id="PTHR24388">
    <property type="entry name" value="ZINC FINGER PROTEIN"/>
    <property type="match status" value="1"/>
</dbReference>
<keyword evidence="9" id="KW-0804">Transcription</keyword>
<feature type="region of interest" description="Disordered" evidence="12">
    <location>
        <begin position="39"/>
        <end position="134"/>
    </location>
</feature>
<evidence type="ECO:0000256" key="4">
    <source>
        <dbReference type="ARBA" id="ARBA00022737"/>
    </source>
</evidence>
<evidence type="ECO:0000256" key="6">
    <source>
        <dbReference type="ARBA" id="ARBA00022833"/>
    </source>
</evidence>
<keyword evidence="8" id="KW-0238">DNA-binding</keyword>
<feature type="domain" description="C2H2-type" evidence="13">
    <location>
        <begin position="324"/>
        <end position="352"/>
    </location>
</feature>